<protein>
    <submittedName>
        <fullName evidence="1">Uncharacterized protein</fullName>
    </submittedName>
</protein>
<gene>
    <name evidence="1" type="ORF">J1N35_013861</name>
</gene>
<dbReference type="OrthoDB" id="1001242at2759"/>
<name>A0A9D3VT63_9ROSI</name>
<sequence>MEDVIKYLTQGKGNWNYRLDTRLLTNFNQAMTFPVTKMWLQFIGTRIAPTLNVSNVNVFRVILLYVTALCQKAEVPEKVRKGASGSIEARLDGMISWMQETESVLQEFKRMNGLRTLNFPKDMFSLTPTHYDQEANFKEEGATQEYLRTVKEYEAAF</sequence>
<keyword evidence="2" id="KW-1185">Reference proteome</keyword>
<evidence type="ECO:0000313" key="2">
    <source>
        <dbReference type="Proteomes" id="UP000828251"/>
    </source>
</evidence>
<dbReference type="EMBL" id="JAIQCV010000005">
    <property type="protein sequence ID" value="KAH1096940.1"/>
    <property type="molecule type" value="Genomic_DNA"/>
</dbReference>
<accession>A0A9D3VT63</accession>
<dbReference type="Proteomes" id="UP000828251">
    <property type="component" value="Unassembled WGS sequence"/>
</dbReference>
<comment type="caution">
    <text evidence="1">The sequence shown here is derived from an EMBL/GenBank/DDBJ whole genome shotgun (WGS) entry which is preliminary data.</text>
</comment>
<reference evidence="1 2" key="1">
    <citation type="journal article" date="2021" name="Plant Biotechnol. J.">
        <title>Multi-omics assisted identification of the key and species-specific regulatory components of drought-tolerant mechanisms in Gossypium stocksii.</title>
        <authorList>
            <person name="Yu D."/>
            <person name="Ke L."/>
            <person name="Zhang D."/>
            <person name="Wu Y."/>
            <person name="Sun Y."/>
            <person name="Mei J."/>
            <person name="Sun J."/>
            <person name="Sun Y."/>
        </authorList>
    </citation>
    <scope>NUCLEOTIDE SEQUENCE [LARGE SCALE GENOMIC DNA]</scope>
    <source>
        <strain evidence="2">cv. E1</strain>
        <tissue evidence="1">Leaf</tissue>
    </source>
</reference>
<organism evidence="1 2">
    <name type="scientific">Gossypium stocksii</name>
    <dbReference type="NCBI Taxonomy" id="47602"/>
    <lineage>
        <taxon>Eukaryota</taxon>
        <taxon>Viridiplantae</taxon>
        <taxon>Streptophyta</taxon>
        <taxon>Embryophyta</taxon>
        <taxon>Tracheophyta</taxon>
        <taxon>Spermatophyta</taxon>
        <taxon>Magnoliopsida</taxon>
        <taxon>eudicotyledons</taxon>
        <taxon>Gunneridae</taxon>
        <taxon>Pentapetalae</taxon>
        <taxon>rosids</taxon>
        <taxon>malvids</taxon>
        <taxon>Malvales</taxon>
        <taxon>Malvaceae</taxon>
        <taxon>Malvoideae</taxon>
        <taxon>Gossypium</taxon>
    </lineage>
</organism>
<dbReference type="AlphaFoldDB" id="A0A9D3VT63"/>
<proteinExistence type="predicted"/>
<evidence type="ECO:0000313" key="1">
    <source>
        <dbReference type="EMBL" id="KAH1096940.1"/>
    </source>
</evidence>